<comment type="caution">
    <text evidence="1">The sequence shown here is derived from an EMBL/GenBank/DDBJ whole genome shotgun (WGS) entry which is preliminary data.</text>
</comment>
<accession>A0A833VED3</accession>
<keyword evidence="2" id="KW-1185">Reference proteome</keyword>
<organism evidence="1 2">
    <name type="scientific">Carex littledalei</name>
    <dbReference type="NCBI Taxonomy" id="544730"/>
    <lineage>
        <taxon>Eukaryota</taxon>
        <taxon>Viridiplantae</taxon>
        <taxon>Streptophyta</taxon>
        <taxon>Embryophyta</taxon>
        <taxon>Tracheophyta</taxon>
        <taxon>Spermatophyta</taxon>
        <taxon>Magnoliopsida</taxon>
        <taxon>Liliopsida</taxon>
        <taxon>Poales</taxon>
        <taxon>Cyperaceae</taxon>
        <taxon>Cyperoideae</taxon>
        <taxon>Cariceae</taxon>
        <taxon>Carex</taxon>
        <taxon>Carex subgen. Euthyceras</taxon>
    </lineage>
</organism>
<evidence type="ECO:0000313" key="1">
    <source>
        <dbReference type="EMBL" id="KAF3320638.1"/>
    </source>
</evidence>
<dbReference type="Proteomes" id="UP000623129">
    <property type="component" value="Unassembled WGS sequence"/>
</dbReference>
<reference evidence="1" key="1">
    <citation type="submission" date="2020-01" db="EMBL/GenBank/DDBJ databases">
        <title>Genome sequence of Kobresia littledalei, the first chromosome-level genome in the family Cyperaceae.</title>
        <authorList>
            <person name="Qu G."/>
        </authorList>
    </citation>
    <scope>NUCLEOTIDE SEQUENCE</scope>
    <source>
        <strain evidence="1">C.B.Clarke</strain>
        <tissue evidence="1">Leaf</tissue>
    </source>
</reference>
<sequence length="117" mass="13865">MISDRKRKWELECGSWERSSERVGKRARCEGEVGDEGEERRWKRIATVRFFERSVVERGRTLWTTLAGLMFWTDFGTSGYRPYIPLNSYSTIDFVKEIAEMEKSRRINLQCMAHDFG</sequence>
<name>A0A833VED3_9POAL</name>
<protein>
    <submittedName>
        <fullName evidence="1">Uncharacterized protein</fullName>
    </submittedName>
</protein>
<dbReference type="AlphaFoldDB" id="A0A833VED3"/>
<proteinExistence type="predicted"/>
<gene>
    <name evidence="1" type="ORF">FCM35_KLT14772</name>
</gene>
<dbReference type="EMBL" id="SWLB01000028">
    <property type="protein sequence ID" value="KAF3320638.1"/>
    <property type="molecule type" value="Genomic_DNA"/>
</dbReference>
<evidence type="ECO:0000313" key="2">
    <source>
        <dbReference type="Proteomes" id="UP000623129"/>
    </source>
</evidence>